<dbReference type="CDD" id="cd19481">
    <property type="entry name" value="RecA-like_protease"/>
    <property type="match status" value="1"/>
</dbReference>
<dbReference type="AlphaFoldDB" id="A0AAV9PDM8"/>
<evidence type="ECO:0000313" key="4">
    <source>
        <dbReference type="Proteomes" id="UP001337655"/>
    </source>
</evidence>
<dbReference type="InterPro" id="IPR050168">
    <property type="entry name" value="AAA_ATPase_domain"/>
</dbReference>
<dbReference type="EMBL" id="JAVRRT010000005">
    <property type="protein sequence ID" value="KAK5171753.1"/>
    <property type="molecule type" value="Genomic_DNA"/>
</dbReference>
<dbReference type="GO" id="GO:0003723">
    <property type="term" value="F:RNA binding"/>
    <property type="evidence" value="ECO:0007669"/>
    <property type="project" value="TreeGrafter"/>
</dbReference>
<dbReference type="SUPFAM" id="SSF52540">
    <property type="entry name" value="P-loop containing nucleoside triphosphate hydrolases"/>
    <property type="match status" value="1"/>
</dbReference>
<keyword evidence="4" id="KW-1185">Reference proteome</keyword>
<protein>
    <recommendedName>
        <fullName evidence="2">ATPase AAA-type core domain-containing protein</fullName>
    </recommendedName>
</protein>
<dbReference type="GO" id="GO:0016887">
    <property type="term" value="F:ATP hydrolysis activity"/>
    <property type="evidence" value="ECO:0007669"/>
    <property type="project" value="InterPro"/>
</dbReference>
<gene>
    <name evidence="3" type="ORF">LTR77_003389</name>
</gene>
<proteinExistence type="predicted"/>
<dbReference type="InterPro" id="IPR003959">
    <property type="entry name" value="ATPase_AAA_core"/>
</dbReference>
<feature type="region of interest" description="Disordered" evidence="1">
    <location>
        <begin position="1"/>
        <end position="23"/>
    </location>
</feature>
<dbReference type="GeneID" id="89924736"/>
<dbReference type="Gene3D" id="3.40.50.300">
    <property type="entry name" value="P-loop containing nucleotide triphosphate hydrolases"/>
    <property type="match status" value="1"/>
</dbReference>
<dbReference type="PANTHER" id="PTHR23077">
    <property type="entry name" value="AAA-FAMILY ATPASE"/>
    <property type="match status" value="1"/>
</dbReference>
<dbReference type="Pfam" id="PF00004">
    <property type="entry name" value="AAA"/>
    <property type="match status" value="1"/>
</dbReference>
<dbReference type="RefSeq" id="XP_064660597.1">
    <property type="nucleotide sequence ID" value="XM_064800646.1"/>
</dbReference>
<dbReference type="GO" id="GO:0005634">
    <property type="term" value="C:nucleus"/>
    <property type="evidence" value="ECO:0007669"/>
    <property type="project" value="TreeGrafter"/>
</dbReference>
<dbReference type="GO" id="GO:1990275">
    <property type="term" value="F:preribosome binding"/>
    <property type="evidence" value="ECO:0007669"/>
    <property type="project" value="TreeGrafter"/>
</dbReference>
<dbReference type="PANTHER" id="PTHR23077:SF132">
    <property type="entry name" value="ATP-DEPENDENT ZN PROTEASE"/>
    <property type="match status" value="1"/>
</dbReference>
<feature type="domain" description="ATPase AAA-type core" evidence="2">
    <location>
        <begin position="229"/>
        <end position="340"/>
    </location>
</feature>
<accession>A0AAV9PDM8</accession>
<dbReference type="Proteomes" id="UP001337655">
    <property type="component" value="Unassembled WGS sequence"/>
</dbReference>
<evidence type="ECO:0000313" key="3">
    <source>
        <dbReference type="EMBL" id="KAK5171753.1"/>
    </source>
</evidence>
<reference evidence="3 4" key="1">
    <citation type="submission" date="2023-08" db="EMBL/GenBank/DDBJ databases">
        <title>Black Yeasts Isolated from many extreme environments.</title>
        <authorList>
            <person name="Coleine C."/>
            <person name="Stajich J.E."/>
            <person name="Selbmann L."/>
        </authorList>
    </citation>
    <scope>NUCLEOTIDE SEQUENCE [LARGE SCALE GENOMIC DNA]</scope>
    <source>
        <strain evidence="3 4">CCFEE 5935</strain>
    </source>
</reference>
<organism evidence="3 4">
    <name type="scientific">Saxophila tyrrhenica</name>
    <dbReference type="NCBI Taxonomy" id="1690608"/>
    <lineage>
        <taxon>Eukaryota</taxon>
        <taxon>Fungi</taxon>
        <taxon>Dikarya</taxon>
        <taxon>Ascomycota</taxon>
        <taxon>Pezizomycotina</taxon>
        <taxon>Dothideomycetes</taxon>
        <taxon>Dothideomycetidae</taxon>
        <taxon>Mycosphaerellales</taxon>
        <taxon>Extremaceae</taxon>
        <taxon>Saxophila</taxon>
    </lineage>
</organism>
<comment type="caution">
    <text evidence="3">The sequence shown here is derived from an EMBL/GenBank/DDBJ whole genome shotgun (WGS) entry which is preliminary data.</text>
</comment>
<dbReference type="InterPro" id="IPR027417">
    <property type="entry name" value="P-loop_NTPase"/>
</dbReference>
<evidence type="ECO:0000259" key="2">
    <source>
        <dbReference type="Pfam" id="PF00004"/>
    </source>
</evidence>
<dbReference type="GO" id="GO:0042254">
    <property type="term" value="P:ribosome biogenesis"/>
    <property type="evidence" value="ECO:0007669"/>
    <property type="project" value="TreeGrafter"/>
</dbReference>
<name>A0AAV9PDM8_9PEZI</name>
<evidence type="ECO:0000256" key="1">
    <source>
        <dbReference type="SAM" id="MobiDB-lite"/>
    </source>
</evidence>
<sequence>MTAGTNATRPKPTPPSQNATHDRWLKHSSGQRVNTDAIIVEALHKEYPQLHLTVISVYNTNLLGYAAAGKIGLAPMDKEQDRLSQTTYIAPANRLSGGRGVLATQPKYSKYLLDWQGKEFVMYVVEGRDALDAFSETYTQFLLSPSVEATNQLLLEAGQWSNSLHEEVWVFDQGWWQKSPELYDSVRSASWDDVILDKKMKDSIIDDVNTFFDSQDTYQKLRVPWKRNGKTVSIKAMMHTLYNRKQPVPTLYVKTLASFAGPEYSIDQIFKRARREAPCYLIFEDLDSVVTDEVRSYFLNAVDGIQKNDGILMVGSTNHLDRLDPGIAKRPSRFDRKYLFNNPTEAERVLYMQYWQRKLSDNDEIEFPDKICDAVAKITGGFSFAYLQEAMVASLLALARESDSFADELCLECMEAHGKPASGGSCDRQGWRVFKGLYDFVWLVKQMDEKDEDLNSYVLWRELKKQIRILREGMEEEKGVRK</sequence>
<dbReference type="GO" id="GO:0005524">
    <property type="term" value="F:ATP binding"/>
    <property type="evidence" value="ECO:0007669"/>
    <property type="project" value="InterPro"/>
</dbReference>